<dbReference type="GO" id="GO:0015031">
    <property type="term" value="P:protein transport"/>
    <property type="evidence" value="ECO:0007669"/>
    <property type="project" value="UniProtKB-KW"/>
</dbReference>
<evidence type="ECO:0000256" key="3">
    <source>
        <dbReference type="ARBA" id="ARBA00022448"/>
    </source>
</evidence>
<keyword evidence="3" id="KW-0813">Transport</keyword>
<dbReference type="Pfam" id="PF00400">
    <property type="entry name" value="WD40"/>
    <property type="match status" value="2"/>
</dbReference>
<feature type="compositionally biased region" description="Acidic residues" evidence="12">
    <location>
        <begin position="460"/>
        <end position="483"/>
    </location>
</feature>
<evidence type="ECO:0000256" key="6">
    <source>
        <dbReference type="ARBA" id="ARBA00022816"/>
    </source>
</evidence>
<feature type="region of interest" description="Disordered" evidence="12">
    <location>
        <begin position="306"/>
        <end position="391"/>
    </location>
</feature>
<dbReference type="GO" id="GO:0051028">
    <property type="term" value="P:mRNA transport"/>
    <property type="evidence" value="ECO:0007669"/>
    <property type="project" value="UniProtKB-KW"/>
</dbReference>
<dbReference type="Gene3D" id="2.130.10.10">
    <property type="entry name" value="YVTN repeat-like/Quinoprotein amine dehydrogenase"/>
    <property type="match status" value="1"/>
</dbReference>
<name>A0A178C7Z3_9EURO</name>
<comment type="caution">
    <text evidence="13">The sequence shown here is derived from an EMBL/GenBank/DDBJ whole genome shotgun (WGS) entry which is preliminary data.</text>
</comment>
<evidence type="ECO:0000313" key="14">
    <source>
        <dbReference type="Proteomes" id="UP000185904"/>
    </source>
</evidence>
<dbReference type="InterPro" id="IPR036322">
    <property type="entry name" value="WD40_repeat_dom_sf"/>
</dbReference>
<dbReference type="GeneID" id="34593611"/>
<feature type="repeat" description="WD" evidence="11">
    <location>
        <begin position="8"/>
        <end position="40"/>
    </location>
</feature>
<keyword evidence="7" id="KW-0653">Protein transport</keyword>
<keyword evidence="9" id="KW-0906">Nuclear pore complex</keyword>
<comment type="subcellular location">
    <subcellularLocation>
        <location evidence="1">Nucleus</location>
        <location evidence="1">Nuclear pore complex</location>
    </subcellularLocation>
</comment>
<evidence type="ECO:0000256" key="9">
    <source>
        <dbReference type="ARBA" id="ARBA00023132"/>
    </source>
</evidence>
<dbReference type="InterPro" id="IPR037363">
    <property type="entry name" value="Sec13/Seh1_fam"/>
</dbReference>
<dbReference type="PANTHER" id="PTHR11024">
    <property type="entry name" value="NUCLEAR PORE COMPLEX PROTEIN SEC13 / SEH1 FAMILY MEMBER"/>
    <property type="match status" value="1"/>
</dbReference>
<evidence type="ECO:0000256" key="4">
    <source>
        <dbReference type="ARBA" id="ARBA00022574"/>
    </source>
</evidence>
<accession>A0A178C7Z3</accession>
<proteinExistence type="inferred from homology"/>
<dbReference type="GO" id="GO:0034198">
    <property type="term" value="P:cellular response to amino acid starvation"/>
    <property type="evidence" value="ECO:0007669"/>
    <property type="project" value="TreeGrafter"/>
</dbReference>
<evidence type="ECO:0000256" key="7">
    <source>
        <dbReference type="ARBA" id="ARBA00022927"/>
    </source>
</evidence>
<dbReference type="OrthoDB" id="5566198at2759"/>
<dbReference type="PROSITE" id="PS50082">
    <property type="entry name" value="WD_REPEATS_2"/>
    <property type="match status" value="1"/>
</dbReference>
<evidence type="ECO:0000256" key="11">
    <source>
        <dbReference type="PROSITE-ProRule" id="PRU00221"/>
    </source>
</evidence>
<dbReference type="GO" id="GO:0031080">
    <property type="term" value="C:nuclear pore outer ring"/>
    <property type="evidence" value="ECO:0007669"/>
    <property type="project" value="TreeGrafter"/>
</dbReference>
<feature type="region of interest" description="Disordered" evidence="12">
    <location>
        <begin position="458"/>
        <end position="506"/>
    </location>
</feature>
<feature type="compositionally biased region" description="Low complexity" evidence="12">
    <location>
        <begin position="337"/>
        <end position="390"/>
    </location>
</feature>
<keyword evidence="5" id="KW-0677">Repeat</keyword>
<evidence type="ECO:0000256" key="1">
    <source>
        <dbReference type="ARBA" id="ARBA00004567"/>
    </source>
</evidence>
<dbReference type="PANTHER" id="PTHR11024:SF3">
    <property type="entry name" value="NUCLEOPORIN SEH1"/>
    <property type="match status" value="1"/>
</dbReference>
<keyword evidence="8" id="KW-0811">Translocation</keyword>
<dbReference type="PROSITE" id="PS50294">
    <property type="entry name" value="WD_REPEATS_REGION"/>
    <property type="match status" value="1"/>
</dbReference>
<dbReference type="GO" id="GO:0005198">
    <property type="term" value="F:structural molecule activity"/>
    <property type="evidence" value="ECO:0007669"/>
    <property type="project" value="InterPro"/>
</dbReference>
<keyword evidence="4 11" id="KW-0853">WD repeat</keyword>
<keyword evidence="14" id="KW-1185">Reference proteome</keyword>
<evidence type="ECO:0000256" key="10">
    <source>
        <dbReference type="ARBA" id="ARBA00023242"/>
    </source>
</evidence>
<sequence length="506" mass="54478">MGKSSAFDPGHHDRVTVVHTNFNGTRILTASIDHRIKVWERDPKTGERTLLDTFTAHDSDVRDAKFLHPTLGTHLGSIGNDLKFHLWGEDASQAPRGGHRFRRIATIPSTPRVPFVSMDVKTLATDHVSTFLALIDRQGLLSIYEPSTPDDLREWTLLDCFNVCATGTSAAPGRGEETSFKVRFDPNPTPLAYINSVSDDRDQLGIVVCALNEVKIYRSVVPSHTGTSADVSIGGIGMGISGGTGISGGSNASHRLMFYEAIRLPTHPTLVRDVAWAPFSVRGTDRIATACKDGAVRIFELGVADGPGAAARDGDDSRQQRNNGHPGRNNGADPQHSTPTSTTRSMSMQQQSQQQHQSSLTTQIAGRHGTAATHHTSPSSSGAAAPQHSANPARTAYTFPYITALSSATTLAQAHTDAWSVTFDSQGQVLMSTGGDGVTKVWRKSVLGGQWMMFAGQEITGDDDDDDDDDDDGDDEDEDEGEAHEEHRGDGNKVNGKKQGTETCRL</sequence>
<keyword evidence="10" id="KW-0539">Nucleus</keyword>
<evidence type="ECO:0000256" key="5">
    <source>
        <dbReference type="ARBA" id="ARBA00022737"/>
    </source>
</evidence>
<reference evidence="13 14" key="1">
    <citation type="submission" date="2016-03" db="EMBL/GenBank/DDBJ databases">
        <title>The draft genome sequence of Fonsecaea nubica causative agent of cutaneous subcutaneous infection in human host.</title>
        <authorList>
            <person name="Costa F."/>
            <person name="Sybren D.H."/>
            <person name="Raittz R.T."/>
            <person name="Weiss V.A."/>
            <person name="Leao A.C."/>
            <person name="Gomes R."/>
            <person name="De Souza E.M."/>
            <person name="Pedrosa F.O."/>
            <person name="Steffens M.B."/>
            <person name="Bombassaro A."/>
            <person name="Tadra-Sfeir M.Z."/>
            <person name="Moreno L.F."/>
            <person name="Najafzadeh M.J."/>
            <person name="Felipe M.S."/>
            <person name="Teixeira M."/>
            <person name="Sun J."/>
            <person name="Xi L."/>
            <person name="Castro M.A."/>
            <person name="Vicente V.A."/>
        </authorList>
    </citation>
    <scope>NUCLEOTIDE SEQUENCE [LARGE SCALE GENOMIC DNA]</scope>
    <source>
        <strain evidence="13 14">CBS 269.64</strain>
    </source>
</reference>
<dbReference type="GO" id="GO:1904263">
    <property type="term" value="P:positive regulation of TORC1 signaling"/>
    <property type="evidence" value="ECO:0007669"/>
    <property type="project" value="TreeGrafter"/>
</dbReference>
<dbReference type="SUPFAM" id="SSF50978">
    <property type="entry name" value="WD40 repeat-like"/>
    <property type="match status" value="1"/>
</dbReference>
<gene>
    <name evidence="13" type="ORF">AYO20_10222</name>
</gene>
<evidence type="ECO:0000313" key="13">
    <source>
        <dbReference type="EMBL" id="OAL26088.1"/>
    </source>
</evidence>
<evidence type="ECO:0000256" key="12">
    <source>
        <dbReference type="SAM" id="MobiDB-lite"/>
    </source>
</evidence>
<dbReference type="AlphaFoldDB" id="A0A178C7Z3"/>
<organism evidence="13 14">
    <name type="scientific">Fonsecaea nubica</name>
    <dbReference type="NCBI Taxonomy" id="856822"/>
    <lineage>
        <taxon>Eukaryota</taxon>
        <taxon>Fungi</taxon>
        <taxon>Dikarya</taxon>
        <taxon>Ascomycota</taxon>
        <taxon>Pezizomycotina</taxon>
        <taxon>Eurotiomycetes</taxon>
        <taxon>Chaetothyriomycetidae</taxon>
        <taxon>Chaetothyriales</taxon>
        <taxon>Herpotrichiellaceae</taxon>
        <taxon>Fonsecaea</taxon>
    </lineage>
</organism>
<dbReference type="GO" id="GO:0035859">
    <property type="term" value="C:Seh1-associated complex"/>
    <property type="evidence" value="ECO:0007669"/>
    <property type="project" value="TreeGrafter"/>
</dbReference>
<dbReference type="Proteomes" id="UP000185904">
    <property type="component" value="Unassembled WGS sequence"/>
</dbReference>
<protein>
    <submittedName>
        <fullName evidence="13">Uncharacterized protein</fullName>
    </submittedName>
</protein>
<evidence type="ECO:0000256" key="2">
    <source>
        <dbReference type="ARBA" id="ARBA00010102"/>
    </source>
</evidence>
<comment type="similarity">
    <text evidence="2">Belongs to the WD repeat SEC13 family.</text>
</comment>
<dbReference type="InterPro" id="IPR001680">
    <property type="entry name" value="WD40_rpt"/>
</dbReference>
<dbReference type="EMBL" id="LVCJ01000106">
    <property type="protein sequence ID" value="OAL26088.1"/>
    <property type="molecule type" value="Genomic_DNA"/>
</dbReference>
<dbReference type="RefSeq" id="XP_022495507.1">
    <property type="nucleotide sequence ID" value="XM_022648480.1"/>
</dbReference>
<dbReference type="InterPro" id="IPR015943">
    <property type="entry name" value="WD40/YVTN_repeat-like_dom_sf"/>
</dbReference>
<evidence type="ECO:0000256" key="8">
    <source>
        <dbReference type="ARBA" id="ARBA00023010"/>
    </source>
</evidence>
<dbReference type="SMART" id="SM00320">
    <property type="entry name" value="WD40"/>
    <property type="match status" value="4"/>
</dbReference>
<keyword evidence="6" id="KW-0509">mRNA transport</keyword>